<keyword evidence="3" id="KW-1185">Reference proteome</keyword>
<evidence type="ECO:0000313" key="3">
    <source>
        <dbReference type="Proteomes" id="UP000033393"/>
    </source>
</evidence>
<dbReference type="PATRIC" id="fig|68170.10.peg.5333"/>
<name>A0A0F0H0A0_LENAE</name>
<dbReference type="Pfam" id="PF01494">
    <property type="entry name" value="FAD_binding_3"/>
    <property type="match status" value="1"/>
</dbReference>
<organism evidence="2 3">
    <name type="scientific">Lentzea aerocolonigenes</name>
    <name type="common">Lechevalieria aerocolonigenes</name>
    <name type="synonym">Saccharothrix aerocolonigenes</name>
    <dbReference type="NCBI Taxonomy" id="68170"/>
    <lineage>
        <taxon>Bacteria</taxon>
        <taxon>Bacillati</taxon>
        <taxon>Actinomycetota</taxon>
        <taxon>Actinomycetes</taxon>
        <taxon>Pseudonocardiales</taxon>
        <taxon>Pseudonocardiaceae</taxon>
        <taxon>Lentzea</taxon>
    </lineage>
</organism>
<comment type="caution">
    <text evidence="2">The sequence shown here is derived from an EMBL/GenBank/DDBJ whole genome shotgun (WGS) entry which is preliminary data.</text>
</comment>
<dbReference type="AlphaFoldDB" id="A0A0F0H0A0"/>
<reference evidence="2 3" key="1">
    <citation type="submission" date="2015-02" db="EMBL/GenBank/DDBJ databases">
        <authorList>
            <person name="Ju K.-S."/>
            <person name="Doroghazi J.R."/>
            <person name="Metcalf W."/>
        </authorList>
    </citation>
    <scope>NUCLEOTIDE SEQUENCE [LARGE SCALE GENOMIC DNA]</scope>
    <source>
        <strain evidence="2 3">NRRL B-16140</strain>
    </source>
</reference>
<dbReference type="InterPro" id="IPR002938">
    <property type="entry name" value="FAD-bd"/>
</dbReference>
<gene>
    <name evidence="2" type="ORF">UK23_21405</name>
</gene>
<dbReference type="Gene3D" id="3.30.9.10">
    <property type="entry name" value="D-Amino Acid Oxidase, subunit A, domain 2"/>
    <property type="match status" value="1"/>
</dbReference>
<dbReference type="PANTHER" id="PTHR46865">
    <property type="entry name" value="OXIDOREDUCTASE-RELATED"/>
    <property type="match status" value="1"/>
</dbReference>
<dbReference type="InterPro" id="IPR051704">
    <property type="entry name" value="FAD_aromatic-hydroxylase"/>
</dbReference>
<evidence type="ECO:0000259" key="1">
    <source>
        <dbReference type="Pfam" id="PF01494"/>
    </source>
</evidence>
<evidence type="ECO:0000313" key="2">
    <source>
        <dbReference type="EMBL" id="KJK47093.1"/>
    </source>
</evidence>
<dbReference type="GO" id="GO:0071949">
    <property type="term" value="F:FAD binding"/>
    <property type="evidence" value="ECO:0007669"/>
    <property type="project" value="InterPro"/>
</dbReference>
<dbReference type="InterPro" id="IPR036188">
    <property type="entry name" value="FAD/NAD-bd_sf"/>
</dbReference>
<protein>
    <recommendedName>
        <fullName evidence="1">FAD-binding domain-containing protein</fullName>
    </recommendedName>
</protein>
<accession>A0A0F0H0A0</accession>
<proteinExistence type="predicted"/>
<sequence>MKAVVVGAGIAGLATAWWLERSGWDVQVVERAPRFRTGGYMIDFFGPGFEVARRMGLVPALERFRAPISDVTSVDAQGRAKSKLDATAYETVANGGISLLRADLARVLADEVMAPVQFGVTVDEVEQTAAGVLARLSDGTVVEADLLVGADGVHSRVRELVFGPWQDFVRYLGFHAAAYSVAEPELSARIGMRYQMLTLPNRMVGCYSVGDGGLATLFLYRDEHWQLPDPEHALTARFGDLGWVTPDLLRIQPPDLYFDQVCQVEMTSWHHGRVVLVGDACGAVSLFAGHGASLAMAGAYVLAQELSATEDMVGALERYEARMMPVVTRTQAFGRGFIEWMAPSSRWRIVARDWLFRLSGLPVVRRLLRDSVTPDAGAVLDRTERGDHPASPRHG</sequence>
<dbReference type="PANTHER" id="PTHR46865:SF8">
    <property type="entry name" value="POSSIBLE OXIDOREDUCTASE"/>
    <property type="match status" value="1"/>
</dbReference>
<dbReference type="RefSeq" id="WP_045313381.1">
    <property type="nucleotide sequence ID" value="NZ_JYJG01000145.1"/>
</dbReference>
<dbReference type="SUPFAM" id="SSF51905">
    <property type="entry name" value="FAD/NAD(P)-binding domain"/>
    <property type="match status" value="1"/>
</dbReference>
<dbReference type="Gene3D" id="3.50.50.60">
    <property type="entry name" value="FAD/NAD(P)-binding domain"/>
    <property type="match status" value="1"/>
</dbReference>
<dbReference type="EMBL" id="JYJG01000145">
    <property type="protein sequence ID" value="KJK47093.1"/>
    <property type="molecule type" value="Genomic_DNA"/>
</dbReference>
<dbReference type="PRINTS" id="PR00420">
    <property type="entry name" value="RNGMNOXGNASE"/>
</dbReference>
<dbReference type="Proteomes" id="UP000033393">
    <property type="component" value="Unassembled WGS sequence"/>
</dbReference>
<feature type="domain" description="FAD-binding" evidence="1">
    <location>
        <begin position="2"/>
        <end position="330"/>
    </location>
</feature>